<keyword evidence="1" id="KW-0723">Serine/threonine-protein kinase</keyword>
<dbReference type="AlphaFoldDB" id="A0A0X1KJU7"/>
<accession>A0A0X1KJU7</accession>
<keyword evidence="2" id="KW-1185">Reference proteome</keyword>
<organism evidence="1 2">
    <name type="scientific">Thermococcus guaymasensis DSM 11113</name>
    <dbReference type="NCBI Taxonomy" id="1432656"/>
    <lineage>
        <taxon>Archaea</taxon>
        <taxon>Methanobacteriati</taxon>
        <taxon>Methanobacteriota</taxon>
        <taxon>Thermococci</taxon>
        <taxon>Thermococcales</taxon>
        <taxon>Thermococcaceae</taxon>
        <taxon>Thermococcus</taxon>
    </lineage>
</organism>
<dbReference type="EMBL" id="CP007140">
    <property type="protein sequence ID" value="AJC71512.1"/>
    <property type="molecule type" value="Genomic_DNA"/>
</dbReference>
<evidence type="ECO:0000313" key="2">
    <source>
        <dbReference type="Proteomes" id="UP000062043"/>
    </source>
</evidence>
<dbReference type="SUPFAM" id="SSF56112">
    <property type="entry name" value="Protein kinase-like (PK-like)"/>
    <property type="match status" value="1"/>
</dbReference>
<dbReference type="InterPro" id="IPR011009">
    <property type="entry name" value="Kinase-like_dom_sf"/>
</dbReference>
<dbReference type="PATRIC" id="fig|1432656.3.peg.874"/>
<dbReference type="PANTHER" id="PTHR37171:SF1">
    <property type="entry name" value="SERINE_THREONINE-PROTEIN KINASE YRZF-RELATED"/>
    <property type="match status" value="1"/>
</dbReference>
<name>A0A0X1KJU7_9EURY</name>
<keyword evidence="1" id="KW-0418">Kinase</keyword>
<dbReference type="STRING" id="1432656.X802_04510"/>
<keyword evidence="1" id="KW-0808">Transferase</keyword>
<protein>
    <submittedName>
        <fullName evidence="1">Serine/threonine protein kinase</fullName>
    </submittedName>
</protein>
<dbReference type="RefSeq" id="WP_062371322.1">
    <property type="nucleotide sequence ID" value="NZ_CP007140.1"/>
</dbReference>
<dbReference type="InterPro" id="IPR052396">
    <property type="entry name" value="Meiotic_Drive_Suppr_Kinase"/>
</dbReference>
<dbReference type="Proteomes" id="UP000062043">
    <property type="component" value="Chromosome"/>
</dbReference>
<evidence type="ECO:0000313" key="1">
    <source>
        <dbReference type="EMBL" id="AJC71512.1"/>
    </source>
</evidence>
<sequence length="215" mass="24762">MMEHLIPEHIKNKLFRELSKMGIEDLQPYSKGTTSVVFLGKLGEKRVVVKLQRPDSPRNNFEREAKILKSIESFRITPQFLALGSVEGLNYLVREFAEGEPMLYADIEKNHIFQIAEKTALLDRLGLDHGQIQGGKHIIIGDRVWIIDFEKAGWRKPNNLTSAMSMLFIGRNAISEKIYEKFKLDEDFRKTMKRALQLYKREGKLSAVLDVLSTL</sequence>
<dbReference type="KEGG" id="tgy:X802_04510"/>
<dbReference type="OrthoDB" id="86092at2157"/>
<dbReference type="GeneID" id="27134916"/>
<dbReference type="GO" id="GO:0004674">
    <property type="term" value="F:protein serine/threonine kinase activity"/>
    <property type="evidence" value="ECO:0007669"/>
    <property type="project" value="UniProtKB-KW"/>
</dbReference>
<reference evidence="1 2" key="1">
    <citation type="submission" date="2014-01" db="EMBL/GenBank/DDBJ databases">
        <title>Genome sequencing of Thermococcus guaymasensis.</title>
        <authorList>
            <person name="Zhang X."/>
            <person name="Alvare G."/>
            <person name="Fristensky B."/>
            <person name="Chen L."/>
            <person name="Suen T."/>
            <person name="Chen Q."/>
            <person name="Ma K."/>
        </authorList>
    </citation>
    <scope>NUCLEOTIDE SEQUENCE [LARGE SCALE GENOMIC DNA]</scope>
    <source>
        <strain evidence="1 2">DSM 11113</strain>
    </source>
</reference>
<gene>
    <name evidence="1" type="ORF">X802_04510</name>
</gene>
<proteinExistence type="predicted"/>
<dbReference type="PANTHER" id="PTHR37171">
    <property type="entry name" value="SERINE/THREONINE-PROTEIN KINASE YRZF-RELATED"/>
    <property type="match status" value="1"/>
</dbReference>